<evidence type="ECO:0000259" key="3">
    <source>
        <dbReference type="PROSITE" id="PS50206"/>
    </source>
</evidence>
<reference evidence="4" key="2">
    <citation type="submission" date="2020-09" db="EMBL/GenBank/DDBJ databases">
        <authorList>
            <person name="Sun Q."/>
            <person name="Sedlacek I."/>
        </authorList>
    </citation>
    <scope>NUCLEOTIDE SEQUENCE</scope>
    <source>
        <strain evidence="4">CCM 7897</strain>
    </source>
</reference>
<proteinExistence type="predicted"/>
<dbReference type="InterPro" id="IPR023695">
    <property type="entry name" value="Thiosulf_sulfurTrfase"/>
</dbReference>
<evidence type="ECO:0000256" key="1">
    <source>
        <dbReference type="ARBA" id="ARBA00022490"/>
    </source>
</evidence>
<comment type="caution">
    <text evidence="4">The sequence shown here is derived from an EMBL/GenBank/DDBJ whole genome shotgun (WGS) entry which is preliminary data.</text>
</comment>
<organism evidence="4 5">
    <name type="scientific">Azorhizobium oxalatiphilum</name>
    <dbReference type="NCBI Taxonomy" id="980631"/>
    <lineage>
        <taxon>Bacteria</taxon>
        <taxon>Pseudomonadati</taxon>
        <taxon>Pseudomonadota</taxon>
        <taxon>Alphaproteobacteria</taxon>
        <taxon>Hyphomicrobiales</taxon>
        <taxon>Xanthobacteraceae</taxon>
        <taxon>Azorhizobium</taxon>
    </lineage>
</organism>
<evidence type="ECO:0000313" key="5">
    <source>
        <dbReference type="Proteomes" id="UP000606044"/>
    </source>
</evidence>
<dbReference type="InterPro" id="IPR001763">
    <property type="entry name" value="Rhodanese-like_dom"/>
</dbReference>
<dbReference type="PROSITE" id="PS50206">
    <property type="entry name" value="RHODANESE_3"/>
    <property type="match status" value="1"/>
</dbReference>
<dbReference type="InterPro" id="IPR050229">
    <property type="entry name" value="GlpE_sulfurtransferase"/>
</dbReference>
<protein>
    <submittedName>
        <fullName evidence="4">Thiosulfate sulfurtransferase GlpE</fullName>
    </submittedName>
</protein>
<sequence length="109" mass="11775">MRVRFPFRRIGVPEAQDLLERGELAVFDTRDMGAYAAGHLAGAARLSTGTLSAAVAETPKDRPVLIYCYHGNASQDYAQIFSDFGFLEVYSLDGGFEAWRAGAGSAPTL</sequence>
<dbReference type="CDD" id="cd01444">
    <property type="entry name" value="GlpE_ST"/>
    <property type="match status" value="1"/>
</dbReference>
<dbReference type="RefSeq" id="WP_188579592.1">
    <property type="nucleotide sequence ID" value="NZ_BMCT01000003.1"/>
</dbReference>
<name>A0A917C3K5_9HYPH</name>
<accession>A0A917C3K5</accession>
<dbReference type="GO" id="GO:0004792">
    <property type="term" value="F:thiosulfate-cyanide sulfurtransferase activity"/>
    <property type="evidence" value="ECO:0007669"/>
    <property type="project" value="InterPro"/>
</dbReference>
<dbReference type="SUPFAM" id="SSF52821">
    <property type="entry name" value="Rhodanese/Cell cycle control phosphatase"/>
    <property type="match status" value="1"/>
</dbReference>
<keyword evidence="2" id="KW-0808">Transferase</keyword>
<evidence type="ECO:0000313" key="4">
    <source>
        <dbReference type="EMBL" id="GGF67246.1"/>
    </source>
</evidence>
<evidence type="ECO:0000256" key="2">
    <source>
        <dbReference type="ARBA" id="ARBA00022679"/>
    </source>
</evidence>
<dbReference type="AlphaFoldDB" id="A0A917C3K5"/>
<keyword evidence="1" id="KW-0963">Cytoplasm</keyword>
<dbReference type="SMART" id="SM00450">
    <property type="entry name" value="RHOD"/>
    <property type="match status" value="1"/>
</dbReference>
<dbReference type="Gene3D" id="3.40.250.10">
    <property type="entry name" value="Rhodanese-like domain"/>
    <property type="match status" value="1"/>
</dbReference>
<dbReference type="InterPro" id="IPR036873">
    <property type="entry name" value="Rhodanese-like_dom_sf"/>
</dbReference>
<dbReference type="Pfam" id="PF00581">
    <property type="entry name" value="Rhodanese"/>
    <property type="match status" value="1"/>
</dbReference>
<gene>
    <name evidence="4" type="primary">glpE</name>
    <name evidence="4" type="ORF">GCM10007301_28660</name>
</gene>
<dbReference type="GO" id="GO:0005737">
    <property type="term" value="C:cytoplasm"/>
    <property type="evidence" value="ECO:0007669"/>
    <property type="project" value="InterPro"/>
</dbReference>
<keyword evidence="5" id="KW-1185">Reference proteome</keyword>
<dbReference type="PANTHER" id="PTHR43031:SF6">
    <property type="entry name" value="THIOSULFATE SULFURTRANSFERASE GLPE"/>
    <property type="match status" value="1"/>
</dbReference>
<dbReference type="EMBL" id="BMCT01000003">
    <property type="protein sequence ID" value="GGF67246.1"/>
    <property type="molecule type" value="Genomic_DNA"/>
</dbReference>
<dbReference type="Proteomes" id="UP000606044">
    <property type="component" value="Unassembled WGS sequence"/>
</dbReference>
<feature type="domain" description="Rhodanese" evidence="3">
    <location>
        <begin position="20"/>
        <end position="104"/>
    </location>
</feature>
<reference evidence="4" key="1">
    <citation type="journal article" date="2014" name="Int. J. Syst. Evol. Microbiol.">
        <title>Complete genome sequence of Corynebacterium casei LMG S-19264T (=DSM 44701T), isolated from a smear-ripened cheese.</title>
        <authorList>
            <consortium name="US DOE Joint Genome Institute (JGI-PGF)"/>
            <person name="Walter F."/>
            <person name="Albersmeier A."/>
            <person name="Kalinowski J."/>
            <person name="Ruckert C."/>
        </authorList>
    </citation>
    <scope>NUCLEOTIDE SEQUENCE</scope>
    <source>
        <strain evidence="4">CCM 7897</strain>
    </source>
</reference>
<dbReference type="PANTHER" id="PTHR43031">
    <property type="entry name" value="FAD-DEPENDENT OXIDOREDUCTASE"/>
    <property type="match status" value="1"/>
</dbReference>